<feature type="compositionally biased region" description="Polar residues" evidence="2">
    <location>
        <begin position="241"/>
        <end position="250"/>
    </location>
</feature>
<accession>A0A0H2RN21</accession>
<sequence length="486" mass="53155">MAPRDPDEYDSDSENESLEEIETSVLLGLPDGPIESQNDVDDAAVSRIGGYPAFLTSEPPIESAQCRVCSSPMELLVQLWCPFEESTMDRALYVFGCSRGGCQKKVGSVRAYRGLRYNKEYAAKLEQKRQKAKEKEAAKAKAAGLEAQAKEKAKINPFSMGNTSTPSGLFGGSFGAPAGLGSQLFGASQQEESPQTEQAADHDDGEEAEAPPASDEEPEDEDEEDDSDSESTPSVVEALTSRVSEASPWSKQPGFKPPLYLSTSMEYIPPPPKMPQVPSAEEILDERDREGKGNKSKDEDGWNSAMEGYENSLNMDHVFERFATRTSYEGEQCIRYELGGTPLPYASDAVFSALFPSPTSGVTQVTGGHLTVTPTPPKRVYDPDSSSINRCDRCGVKRKFECQLMPNLINILRASSDAPATDKKKQQSDAERKEELEKLLKGGAAMGMEWGTCMVFSCEKDCCLSGDGKEAKESWSEELVLVQWEE</sequence>
<evidence type="ECO:0000256" key="1">
    <source>
        <dbReference type="SAM" id="Coils"/>
    </source>
</evidence>
<feature type="region of interest" description="Disordered" evidence="2">
    <location>
        <begin position="285"/>
        <end position="304"/>
    </location>
</feature>
<dbReference type="Proteomes" id="UP000053477">
    <property type="component" value="Unassembled WGS sequence"/>
</dbReference>
<keyword evidence="1" id="KW-0175">Coiled coil</keyword>
<evidence type="ECO:0000259" key="3">
    <source>
        <dbReference type="Pfam" id="PF04194"/>
    </source>
</evidence>
<feature type="domain" description="Programmed cell death protein 2 C-terminal" evidence="3">
    <location>
        <begin position="316"/>
        <end position="484"/>
    </location>
</feature>
<dbReference type="InParanoid" id="A0A0H2RN21"/>
<evidence type="ECO:0000313" key="4">
    <source>
        <dbReference type="EMBL" id="KLO13284.1"/>
    </source>
</evidence>
<feature type="compositionally biased region" description="Acidic residues" evidence="2">
    <location>
        <begin position="203"/>
        <end position="229"/>
    </location>
</feature>
<dbReference type="InterPro" id="IPR007320">
    <property type="entry name" value="PDCD2_C"/>
</dbReference>
<proteinExistence type="predicted"/>
<dbReference type="STRING" id="27342.A0A0H2RN21"/>
<dbReference type="PANTHER" id="PTHR47524">
    <property type="entry name" value="20S RRNA ACCUMULATION PROTEIN 4"/>
    <property type="match status" value="1"/>
</dbReference>
<gene>
    <name evidence="4" type="ORF">SCHPADRAFT_904351</name>
</gene>
<dbReference type="GO" id="GO:0030490">
    <property type="term" value="P:maturation of SSU-rRNA"/>
    <property type="evidence" value="ECO:0007669"/>
    <property type="project" value="TreeGrafter"/>
</dbReference>
<dbReference type="Pfam" id="PF04194">
    <property type="entry name" value="PDCD2_C"/>
    <property type="match status" value="1"/>
</dbReference>
<dbReference type="AlphaFoldDB" id="A0A0H2RN21"/>
<dbReference type="GO" id="GO:0005737">
    <property type="term" value="C:cytoplasm"/>
    <property type="evidence" value="ECO:0007669"/>
    <property type="project" value="InterPro"/>
</dbReference>
<dbReference type="PANTHER" id="PTHR47524:SF1">
    <property type="entry name" value="20S RRNA ACCUMULATION PROTEIN 4"/>
    <property type="match status" value="1"/>
</dbReference>
<feature type="coiled-coil region" evidence="1">
    <location>
        <begin position="118"/>
        <end position="155"/>
    </location>
</feature>
<feature type="compositionally biased region" description="Basic and acidic residues" evidence="2">
    <location>
        <begin position="286"/>
        <end position="300"/>
    </location>
</feature>
<protein>
    <recommendedName>
        <fullName evidence="3">Programmed cell death protein 2 C-terminal domain-containing protein</fullName>
    </recommendedName>
</protein>
<evidence type="ECO:0000256" key="2">
    <source>
        <dbReference type="SAM" id="MobiDB-lite"/>
    </source>
</evidence>
<feature type="compositionally biased region" description="Polar residues" evidence="2">
    <location>
        <begin position="185"/>
        <end position="196"/>
    </location>
</feature>
<dbReference type="OrthoDB" id="443682at2759"/>
<feature type="region of interest" description="Disordered" evidence="2">
    <location>
        <begin position="180"/>
        <end position="255"/>
    </location>
</feature>
<dbReference type="FunCoup" id="A0A0H2RN21">
    <property type="interactions" value="440"/>
</dbReference>
<dbReference type="EMBL" id="KQ085962">
    <property type="protein sequence ID" value="KLO13284.1"/>
    <property type="molecule type" value="Genomic_DNA"/>
</dbReference>
<keyword evidence="5" id="KW-1185">Reference proteome</keyword>
<reference evidence="4 5" key="1">
    <citation type="submission" date="2015-04" db="EMBL/GenBank/DDBJ databases">
        <title>Complete genome sequence of Schizopora paradoxa KUC8140, a cosmopolitan wood degrader in East Asia.</title>
        <authorList>
            <consortium name="DOE Joint Genome Institute"/>
            <person name="Min B."/>
            <person name="Park H."/>
            <person name="Jang Y."/>
            <person name="Kim J.-J."/>
            <person name="Kim K.H."/>
            <person name="Pangilinan J."/>
            <person name="Lipzen A."/>
            <person name="Riley R."/>
            <person name="Grigoriev I.V."/>
            <person name="Spatafora J.W."/>
            <person name="Choi I.-G."/>
        </authorList>
    </citation>
    <scope>NUCLEOTIDE SEQUENCE [LARGE SCALE GENOMIC DNA]</scope>
    <source>
        <strain evidence="4 5">KUC8140</strain>
    </source>
</reference>
<feature type="region of interest" description="Disordered" evidence="2">
    <location>
        <begin position="362"/>
        <end position="384"/>
    </location>
</feature>
<organism evidence="4 5">
    <name type="scientific">Schizopora paradoxa</name>
    <dbReference type="NCBI Taxonomy" id="27342"/>
    <lineage>
        <taxon>Eukaryota</taxon>
        <taxon>Fungi</taxon>
        <taxon>Dikarya</taxon>
        <taxon>Basidiomycota</taxon>
        <taxon>Agaricomycotina</taxon>
        <taxon>Agaricomycetes</taxon>
        <taxon>Hymenochaetales</taxon>
        <taxon>Schizoporaceae</taxon>
        <taxon>Schizopora</taxon>
    </lineage>
</organism>
<evidence type="ECO:0000313" key="5">
    <source>
        <dbReference type="Proteomes" id="UP000053477"/>
    </source>
</evidence>
<name>A0A0H2RN21_9AGAM</name>